<protein>
    <submittedName>
        <fullName evidence="1">Uncharacterized protein</fullName>
    </submittedName>
</protein>
<accession>A0A371NYR8</accession>
<keyword evidence="2" id="KW-1185">Reference proteome</keyword>
<name>A0A371NYR8_9ACTN</name>
<sequence>MRAFVMCASILGIVIWQFDLLRRGWGPQECLALAMPGPTKAPGWLCQGVVGITPTSYLRDLGLK</sequence>
<reference evidence="1 2" key="1">
    <citation type="submission" date="2018-08" db="EMBL/GenBank/DDBJ databases">
        <title>Aeromicrobium sp. M2KJ-4, whole genome shotgun sequence.</title>
        <authorList>
            <person name="Tuo L."/>
        </authorList>
    </citation>
    <scope>NUCLEOTIDE SEQUENCE [LARGE SCALE GENOMIC DNA]</scope>
    <source>
        <strain evidence="1 2">M2KJ-4</strain>
    </source>
</reference>
<evidence type="ECO:0000313" key="1">
    <source>
        <dbReference type="EMBL" id="REK68835.1"/>
    </source>
</evidence>
<comment type="caution">
    <text evidence="1">The sequence shown here is derived from an EMBL/GenBank/DDBJ whole genome shotgun (WGS) entry which is preliminary data.</text>
</comment>
<organism evidence="1 2">
    <name type="scientific">Aeromicrobium endophyticum</name>
    <dbReference type="NCBI Taxonomy" id="2292704"/>
    <lineage>
        <taxon>Bacteria</taxon>
        <taxon>Bacillati</taxon>
        <taxon>Actinomycetota</taxon>
        <taxon>Actinomycetes</taxon>
        <taxon>Propionibacteriales</taxon>
        <taxon>Nocardioidaceae</taxon>
        <taxon>Aeromicrobium</taxon>
    </lineage>
</organism>
<dbReference type="AlphaFoldDB" id="A0A371NYR8"/>
<evidence type="ECO:0000313" key="2">
    <source>
        <dbReference type="Proteomes" id="UP000265581"/>
    </source>
</evidence>
<proteinExistence type="predicted"/>
<dbReference type="EMBL" id="QUBR01000003">
    <property type="protein sequence ID" value="REK68835.1"/>
    <property type="molecule type" value="Genomic_DNA"/>
</dbReference>
<gene>
    <name evidence="1" type="ORF">DX116_18380</name>
</gene>
<dbReference type="Proteomes" id="UP000265581">
    <property type="component" value="Unassembled WGS sequence"/>
</dbReference>